<dbReference type="RefSeq" id="WP_326623502.1">
    <property type="nucleotide sequence ID" value="NZ_CP109106.1"/>
</dbReference>
<dbReference type="EMBL" id="CP109106">
    <property type="protein sequence ID" value="WSB73889.1"/>
    <property type="molecule type" value="Genomic_DNA"/>
</dbReference>
<dbReference type="Proteomes" id="UP001344251">
    <property type="component" value="Chromosome"/>
</dbReference>
<feature type="region of interest" description="Disordered" evidence="1">
    <location>
        <begin position="1"/>
        <end position="21"/>
    </location>
</feature>
<accession>A0ABZ1FTS3</accession>
<gene>
    <name evidence="3" type="ORF">OG863_09535</name>
</gene>
<protein>
    <submittedName>
        <fullName evidence="3">DUF397 domain-containing protein</fullName>
    </submittedName>
</protein>
<dbReference type="InterPro" id="IPR007278">
    <property type="entry name" value="DUF397"/>
</dbReference>
<evidence type="ECO:0000256" key="1">
    <source>
        <dbReference type="SAM" id="MobiDB-lite"/>
    </source>
</evidence>
<feature type="domain" description="DUF397" evidence="2">
    <location>
        <begin position="10"/>
        <end position="58"/>
    </location>
</feature>
<reference evidence="3 4" key="1">
    <citation type="submission" date="2022-10" db="EMBL/GenBank/DDBJ databases">
        <title>The complete genomes of actinobacterial strains from the NBC collection.</title>
        <authorList>
            <person name="Joergensen T.S."/>
            <person name="Alvarez Arevalo M."/>
            <person name="Sterndorff E.B."/>
            <person name="Faurdal D."/>
            <person name="Vuksanovic O."/>
            <person name="Mourched A.-S."/>
            <person name="Charusanti P."/>
            <person name="Shaw S."/>
            <person name="Blin K."/>
            <person name="Weber T."/>
        </authorList>
    </citation>
    <scope>NUCLEOTIDE SEQUENCE [LARGE SCALE GENOMIC DNA]</scope>
    <source>
        <strain evidence="3 4">NBC 01774</strain>
    </source>
</reference>
<evidence type="ECO:0000313" key="3">
    <source>
        <dbReference type="EMBL" id="WSB73889.1"/>
    </source>
</evidence>
<name>A0ABZ1FTS3_9ACTN</name>
<proteinExistence type="predicted"/>
<organism evidence="3 4">
    <name type="scientific">Streptomyces decoyicus</name>
    <dbReference type="NCBI Taxonomy" id="249567"/>
    <lineage>
        <taxon>Bacteria</taxon>
        <taxon>Bacillati</taxon>
        <taxon>Actinomycetota</taxon>
        <taxon>Actinomycetes</taxon>
        <taxon>Kitasatosporales</taxon>
        <taxon>Streptomycetaceae</taxon>
        <taxon>Streptomyces</taxon>
    </lineage>
</organism>
<evidence type="ECO:0000313" key="4">
    <source>
        <dbReference type="Proteomes" id="UP001344251"/>
    </source>
</evidence>
<dbReference type="Pfam" id="PF04149">
    <property type="entry name" value="DUF397"/>
    <property type="match status" value="1"/>
</dbReference>
<sequence length="65" mass="6842">MSTNPRTEPAWRKSSYSSGGGNCLEVASLPSSTVAVRDSKNQAQAPLRFSSTAFAAFLCLLNSSS</sequence>
<evidence type="ECO:0000259" key="2">
    <source>
        <dbReference type="Pfam" id="PF04149"/>
    </source>
</evidence>
<keyword evidence="4" id="KW-1185">Reference proteome</keyword>